<dbReference type="InterPro" id="IPR022029">
    <property type="entry name" value="YoaR-like_PG-bd"/>
</dbReference>
<dbReference type="PANTHER" id="PTHR35788">
    <property type="entry name" value="EXPORTED PROTEIN-RELATED"/>
    <property type="match status" value="1"/>
</dbReference>
<evidence type="ECO:0000313" key="5">
    <source>
        <dbReference type="Proteomes" id="UP001609175"/>
    </source>
</evidence>
<reference evidence="4 5" key="1">
    <citation type="submission" date="2024-10" db="EMBL/GenBank/DDBJ databases">
        <authorList>
            <person name="Riesco R."/>
        </authorList>
    </citation>
    <scope>NUCLEOTIDE SEQUENCE [LARGE SCALE GENOMIC DNA]</scope>
    <source>
        <strain evidence="4 5">NCIMB 15449</strain>
    </source>
</reference>
<name>A0ABW7JM47_9NOCA</name>
<feature type="transmembrane region" description="Helical" evidence="2">
    <location>
        <begin position="119"/>
        <end position="140"/>
    </location>
</feature>
<dbReference type="InterPro" id="IPR052913">
    <property type="entry name" value="Glycopeptide_resist_protein"/>
</dbReference>
<dbReference type="RefSeq" id="WP_395114442.1">
    <property type="nucleotide sequence ID" value="NZ_JBIMSO010000046.1"/>
</dbReference>
<proteinExistence type="predicted"/>
<dbReference type="Pfam" id="PF12229">
    <property type="entry name" value="PG_binding_4"/>
    <property type="match status" value="1"/>
</dbReference>
<dbReference type="InterPro" id="IPR007391">
    <property type="entry name" value="Vancomycin_resist_VanW"/>
</dbReference>
<sequence>MTEVSGKSGRHAAGPGSLSERNNGAGRHSVEHPDDAQSWVEPEYVEPTEHVEPTAYVEASANPQADDAVTEVIPVVAQAPVAAAVEPETSASAASAASAGPPGETRLAAKRRLRRRPRVALLVGGLFAVLAIAYGIDLFVSSGSVPRGVTVAGIDLGGKDKGEAEAILRDRLGERSEQPVAVAIGDLRSEVVPVAAGLQVDVATTMDAVGSQPLNPITRLTSFFTTRETDVTSIVDDAALTAAVTDLAASTDRKPVEGNVVFEGAEPIPVEPAVGQTLDVEGAKAALIAGWADENPVELPVVVGGVAVDATAVDRAIEEVARPAVSSEVVFTGRDNKSAVLRPELVGAVLTFVPDGRGGLAPEYNRDAATAILAPQLAVTDVKPKDAVIAVDSGFPRIVPAVVGDMVSWQKTLDQLPALLGASGARTAATIYEPVQPALTTEGATGLGIKEVIGEYSTGGFESASGVNIRKVAEVVNGAIVKPGDTFSLNGFTGPRGLEQGYVESGVIDHGRPAKAVGGGISQFATTLYNATYFAGLEDVTHTEHSYYISRYPEAREATVYEGAIDLQFRNNTNSGILIESFGDSSNVTVRVWGTKTVDVESVTGDRYAQTQPELVTLPKGDDCVASKGAPGFTTSNTRIISDRASGNEVYRHTRTVKYDPVPIVKCE</sequence>
<evidence type="ECO:0000256" key="2">
    <source>
        <dbReference type="SAM" id="Phobius"/>
    </source>
</evidence>
<feature type="region of interest" description="Disordered" evidence="1">
    <location>
        <begin position="1"/>
        <end position="52"/>
    </location>
</feature>
<evidence type="ECO:0000259" key="3">
    <source>
        <dbReference type="Pfam" id="PF12229"/>
    </source>
</evidence>
<keyword evidence="2" id="KW-0812">Transmembrane</keyword>
<keyword evidence="2" id="KW-1133">Transmembrane helix</keyword>
<accession>A0ABW7JM47</accession>
<keyword evidence="2" id="KW-0472">Membrane</keyword>
<evidence type="ECO:0000313" key="4">
    <source>
        <dbReference type="EMBL" id="MFH5208893.1"/>
    </source>
</evidence>
<organism evidence="4 5">
    <name type="scientific">Antrihabitans spumae</name>
    <dbReference type="NCBI Taxonomy" id="3373370"/>
    <lineage>
        <taxon>Bacteria</taxon>
        <taxon>Bacillati</taxon>
        <taxon>Actinomycetota</taxon>
        <taxon>Actinomycetes</taxon>
        <taxon>Mycobacteriales</taxon>
        <taxon>Nocardiaceae</taxon>
        <taxon>Antrihabitans</taxon>
    </lineage>
</organism>
<evidence type="ECO:0000256" key="1">
    <source>
        <dbReference type="SAM" id="MobiDB-lite"/>
    </source>
</evidence>
<dbReference type="EMBL" id="JBIMSO010000046">
    <property type="protein sequence ID" value="MFH5208893.1"/>
    <property type="molecule type" value="Genomic_DNA"/>
</dbReference>
<dbReference type="PANTHER" id="PTHR35788:SF1">
    <property type="entry name" value="EXPORTED PROTEIN"/>
    <property type="match status" value="1"/>
</dbReference>
<gene>
    <name evidence="4" type="ORF">ACHIPZ_11885</name>
</gene>
<comment type="caution">
    <text evidence="4">The sequence shown here is derived from an EMBL/GenBank/DDBJ whole genome shotgun (WGS) entry which is preliminary data.</text>
</comment>
<feature type="domain" description="YoaR-like putative peptidoglycan binding" evidence="3">
    <location>
        <begin position="315"/>
        <end position="423"/>
    </location>
</feature>
<protein>
    <submittedName>
        <fullName evidence="4">VanW family protein</fullName>
    </submittedName>
</protein>
<dbReference type="Pfam" id="PF04294">
    <property type="entry name" value="VanW"/>
    <property type="match status" value="1"/>
</dbReference>
<dbReference type="Proteomes" id="UP001609175">
    <property type="component" value="Unassembled WGS sequence"/>
</dbReference>